<dbReference type="GO" id="GO:0020037">
    <property type="term" value="F:heme binding"/>
    <property type="evidence" value="ECO:0007669"/>
    <property type="project" value="InterPro"/>
</dbReference>
<dbReference type="InterPro" id="IPR036909">
    <property type="entry name" value="Cyt_c-like_dom_sf"/>
</dbReference>
<dbReference type="Gene3D" id="1.10.760.10">
    <property type="entry name" value="Cytochrome c-like domain"/>
    <property type="match status" value="1"/>
</dbReference>
<keyword evidence="3" id="KW-0408">Iron</keyword>
<keyword evidence="2" id="KW-0479">Metal-binding</keyword>
<evidence type="ECO:0000256" key="1">
    <source>
        <dbReference type="ARBA" id="ARBA00022617"/>
    </source>
</evidence>
<dbReference type="EMBL" id="UINC01013919">
    <property type="protein sequence ID" value="SVA59754.1"/>
    <property type="molecule type" value="Genomic_DNA"/>
</dbReference>
<evidence type="ECO:0000259" key="4">
    <source>
        <dbReference type="PROSITE" id="PS51007"/>
    </source>
</evidence>
<dbReference type="InterPro" id="IPR009056">
    <property type="entry name" value="Cyt_c-like_dom"/>
</dbReference>
<organism evidence="5">
    <name type="scientific">marine metagenome</name>
    <dbReference type="NCBI Taxonomy" id="408172"/>
    <lineage>
        <taxon>unclassified sequences</taxon>
        <taxon>metagenomes</taxon>
        <taxon>ecological metagenomes</taxon>
    </lineage>
</organism>
<dbReference type="GO" id="GO:0046872">
    <property type="term" value="F:metal ion binding"/>
    <property type="evidence" value="ECO:0007669"/>
    <property type="project" value="UniProtKB-KW"/>
</dbReference>
<sequence>MTKHLAKLFASRLVITGLVMLAFTPIKVSKAQGLPLDIWEGVYTVEQAKRGGSEYQTECASCHGEDLIGQDMSPSLVGIGFIFKWEGKNLQELYASMRYGMPQTAPGSLSNSAYADLTAFLLSRNGYPFGASELSVNENELAKIEISSRR</sequence>
<accession>A0A381X4T6</accession>
<gene>
    <name evidence="5" type="ORF">METZ01_LOCUS112608</name>
</gene>
<dbReference type="PROSITE" id="PS51007">
    <property type="entry name" value="CYTC"/>
    <property type="match status" value="1"/>
</dbReference>
<dbReference type="GO" id="GO:0009055">
    <property type="term" value="F:electron transfer activity"/>
    <property type="evidence" value="ECO:0007669"/>
    <property type="project" value="InterPro"/>
</dbReference>
<evidence type="ECO:0000313" key="5">
    <source>
        <dbReference type="EMBL" id="SVA59754.1"/>
    </source>
</evidence>
<name>A0A381X4T6_9ZZZZ</name>
<dbReference type="Pfam" id="PF13442">
    <property type="entry name" value="Cytochrome_CBB3"/>
    <property type="match status" value="1"/>
</dbReference>
<dbReference type="AlphaFoldDB" id="A0A381X4T6"/>
<feature type="domain" description="Cytochrome c" evidence="4">
    <location>
        <begin position="46"/>
        <end position="125"/>
    </location>
</feature>
<protein>
    <recommendedName>
        <fullName evidence="4">Cytochrome c domain-containing protein</fullName>
    </recommendedName>
</protein>
<evidence type="ECO:0000256" key="2">
    <source>
        <dbReference type="ARBA" id="ARBA00022723"/>
    </source>
</evidence>
<dbReference type="SUPFAM" id="SSF46626">
    <property type="entry name" value="Cytochrome c"/>
    <property type="match status" value="1"/>
</dbReference>
<proteinExistence type="predicted"/>
<evidence type="ECO:0000256" key="3">
    <source>
        <dbReference type="ARBA" id="ARBA00023004"/>
    </source>
</evidence>
<keyword evidence="1" id="KW-0349">Heme</keyword>
<reference evidence="5" key="1">
    <citation type="submission" date="2018-05" db="EMBL/GenBank/DDBJ databases">
        <authorList>
            <person name="Lanie J.A."/>
            <person name="Ng W.-L."/>
            <person name="Kazmierczak K.M."/>
            <person name="Andrzejewski T.M."/>
            <person name="Davidsen T.M."/>
            <person name="Wayne K.J."/>
            <person name="Tettelin H."/>
            <person name="Glass J.I."/>
            <person name="Rusch D."/>
            <person name="Podicherti R."/>
            <person name="Tsui H.-C.T."/>
            <person name="Winkler M.E."/>
        </authorList>
    </citation>
    <scope>NUCLEOTIDE SEQUENCE</scope>
</reference>